<gene>
    <name evidence="1" type="ORF">PBRA_000204</name>
</gene>
<proteinExistence type="predicted"/>
<accession>A0A0G4IGW2</accession>
<dbReference type="AlphaFoldDB" id="A0A0G4IGW2"/>
<organism evidence="1 2">
    <name type="scientific">Plasmodiophora brassicae</name>
    <name type="common">Clubroot disease agent</name>
    <dbReference type="NCBI Taxonomy" id="37360"/>
    <lineage>
        <taxon>Eukaryota</taxon>
        <taxon>Sar</taxon>
        <taxon>Rhizaria</taxon>
        <taxon>Endomyxa</taxon>
        <taxon>Phytomyxea</taxon>
        <taxon>Plasmodiophorida</taxon>
        <taxon>Plasmodiophoridae</taxon>
        <taxon>Plasmodiophora</taxon>
    </lineage>
</organism>
<keyword evidence="2" id="KW-1185">Reference proteome</keyword>
<reference evidence="1 2" key="1">
    <citation type="submission" date="2015-02" db="EMBL/GenBank/DDBJ databases">
        <authorList>
            <person name="Chooi Y.-H."/>
        </authorList>
    </citation>
    <scope>NUCLEOTIDE SEQUENCE [LARGE SCALE GENOMIC DNA]</scope>
    <source>
        <strain evidence="1">E3</strain>
    </source>
</reference>
<protein>
    <submittedName>
        <fullName evidence="1">Uncharacterized protein</fullName>
    </submittedName>
</protein>
<dbReference type="Proteomes" id="UP000039324">
    <property type="component" value="Unassembled WGS sequence"/>
</dbReference>
<name>A0A0G4IGW2_PLABS</name>
<evidence type="ECO:0000313" key="2">
    <source>
        <dbReference type="Proteomes" id="UP000039324"/>
    </source>
</evidence>
<sequence length="81" mass="9610">MVVVPVFTSINAAVKRMDMWAKMSRLAAPAHREFYERPGEVRRQARMKKEYSRKMQRIRELFRMDQEQRGAKFVALSCFVG</sequence>
<evidence type="ECO:0000313" key="1">
    <source>
        <dbReference type="EMBL" id="CEO94419.1"/>
    </source>
</evidence>
<dbReference type="EMBL" id="CDSF01000001">
    <property type="protein sequence ID" value="CEO94419.1"/>
    <property type="molecule type" value="Genomic_DNA"/>
</dbReference>